<accession>A0A017TB64</accession>
<dbReference type="GO" id="GO:0000976">
    <property type="term" value="F:transcription cis-regulatory region binding"/>
    <property type="evidence" value="ECO:0007669"/>
    <property type="project" value="TreeGrafter"/>
</dbReference>
<dbReference type="RefSeq" id="WP_052375133.1">
    <property type="nucleotide sequence ID" value="NZ_ASRX01000018.1"/>
</dbReference>
<dbReference type="InterPro" id="IPR050109">
    <property type="entry name" value="HTH-type_TetR-like_transc_reg"/>
</dbReference>
<dbReference type="SUPFAM" id="SSF46689">
    <property type="entry name" value="Homeodomain-like"/>
    <property type="match status" value="1"/>
</dbReference>
<evidence type="ECO:0000259" key="6">
    <source>
        <dbReference type="PROSITE" id="PS50977"/>
    </source>
</evidence>
<dbReference type="PROSITE" id="PS50977">
    <property type="entry name" value="HTH_TETR_2"/>
    <property type="match status" value="1"/>
</dbReference>
<dbReference type="eggNOG" id="COG1309">
    <property type="taxonomic scope" value="Bacteria"/>
</dbReference>
<feature type="region of interest" description="Disordered" evidence="5">
    <location>
        <begin position="218"/>
        <end position="262"/>
    </location>
</feature>
<dbReference type="PRINTS" id="PR00455">
    <property type="entry name" value="HTHTETR"/>
</dbReference>
<keyword evidence="2 4" id="KW-0238">DNA-binding</keyword>
<dbReference type="InterPro" id="IPR036271">
    <property type="entry name" value="Tet_transcr_reg_TetR-rel_C_sf"/>
</dbReference>
<feature type="domain" description="HTH tetR-type" evidence="6">
    <location>
        <begin position="17"/>
        <end position="77"/>
    </location>
</feature>
<gene>
    <name evidence="7" type="ORF">CAP_2337</name>
</gene>
<comment type="caution">
    <text evidence="7">The sequence shown here is derived from an EMBL/GenBank/DDBJ whole genome shotgun (WGS) entry which is preliminary data.</text>
</comment>
<evidence type="ECO:0000256" key="2">
    <source>
        <dbReference type="ARBA" id="ARBA00023125"/>
    </source>
</evidence>
<name>A0A017TB64_9BACT</name>
<sequence length="262" mass="28253">MASKTRSAGQSGSFIEAARRAQLVQCAIDTIASEGYAQASLAHIAERAGISKGVISYHFAGKDELIEQVLTEIMTLAVKTVIPEVEAQPTARDKLRVYIERNIAFVGGYPAHAITLLEIWTGMRSAEGQQRFDARSYEAGFEYMKGIFRQGEEEGDFRPFSHRVMAMMLRGAIDAVLLQRVTYGDQVDLAECAREMVAFFDVATRAATHAATQAATRSEALRAGGSRAKVAVKGKASGGSKPDAQGKPATQGKPARGARTPR</sequence>
<dbReference type="OrthoDB" id="3249at2"/>
<proteinExistence type="predicted"/>
<protein>
    <submittedName>
        <fullName evidence="7">Transcriptional regulator, TetR/AcrR family</fullName>
    </submittedName>
</protein>
<dbReference type="PANTHER" id="PTHR30055:SF234">
    <property type="entry name" value="HTH-TYPE TRANSCRIPTIONAL REGULATOR BETI"/>
    <property type="match status" value="1"/>
</dbReference>
<evidence type="ECO:0000256" key="1">
    <source>
        <dbReference type="ARBA" id="ARBA00023015"/>
    </source>
</evidence>
<dbReference type="PANTHER" id="PTHR30055">
    <property type="entry name" value="HTH-TYPE TRANSCRIPTIONAL REGULATOR RUTR"/>
    <property type="match status" value="1"/>
</dbReference>
<dbReference type="Gene3D" id="1.10.357.10">
    <property type="entry name" value="Tetracycline Repressor, domain 2"/>
    <property type="match status" value="1"/>
</dbReference>
<dbReference type="InterPro" id="IPR001647">
    <property type="entry name" value="HTH_TetR"/>
</dbReference>
<keyword evidence="3" id="KW-0804">Transcription</keyword>
<evidence type="ECO:0000256" key="4">
    <source>
        <dbReference type="PROSITE-ProRule" id="PRU00335"/>
    </source>
</evidence>
<keyword evidence="8" id="KW-1185">Reference proteome</keyword>
<dbReference type="Proteomes" id="UP000019678">
    <property type="component" value="Unassembled WGS sequence"/>
</dbReference>
<dbReference type="AlphaFoldDB" id="A0A017TB64"/>
<dbReference type="EMBL" id="ASRX01000018">
    <property type="protein sequence ID" value="EYF06147.1"/>
    <property type="molecule type" value="Genomic_DNA"/>
</dbReference>
<feature type="DNA-binding region" description="H-T-H motif" evidence="4">
    <location>
        <begin position="40"/>
        <end position="59"/>
    </location>
</feature>
<evidence type="ECO:0000313" key="7">
    <source>
        <dbReference type="EMBL" id="EYF06147.1"/>
    </source>
</evidence>
<dbReference type="SUPFAM" id="SSF48498">
    <property type="entry name" value="Tetracyclin repressor-like, C-terminal domain"/>
    <property type="match status" value="1"/>
</dbReference>
<dbReference type="InterPro" id="IPR023772">
    <property type="entry name" value="DNA-bd_HTH_TetR-type_CS"/>
</dbReference>
<evidence type="ECO:0000256" key="5">
    <source>
        <dbReference type="SAM" id="MobiDB-lite"/>
    </source>
</evidence>
<dbReference type="InterPro" id="IPR009057">
    <property type="entry name" value="Homeodomain-like_sf"/>
</dbReference>
<evidence type="ECO:0000256" key="3">
    <source>
        <dbReference type="ARBA" id="ARBA00023163"/>
    </source>
</evidence>
<dbReference type="STRING" id="1192034.CAP_2337"/>
<keyword evidence="1" id="KW-0805">Transcription regulation</keyword>
<reference evidence="7 8" key="1">
    <citation type="submission" date="2013-05" db="EMBL/GenBank/DDBJ databases">
        <title>Genome assembly of Chondromyces apiculatus DSM 436.</title>
        <authorList>
            <person name="Sharma G."/>
            <person name="Khatri I."/>
            <person name="Kaur C."/>
            <person name="Mayilraj S."/>
            <person name="Subramanian S."/>
        </authorList>
    </citation>
    <scope>NUCLEOTIDE SEQUENCE [LARGE SCALE GENOMIC DNA]</scope>
    <source>
        <strain evidence="7 8">DSM 436</strain>
    </source>
</reference>
<evidence type="ECO:0000313" key="8">
    <source>
        <dbReference type="Proteomes" id="UP000019678"/>
    </source>
</evidence>
<dbReference type="GO" id="GO:0003700">
    <property type="term" value="F:DNA-binding transcription factor activity"/>
    <property type="evidence" value="ECO:0007669"/>
    <property type="project" value="TreeGrafter"/>
</dbReference>
<dbReference type="Pfam" id="PF00440">
    <property type="entry name" value="TetR_N"/>
    <property type="match status" value="1"/>
</dbReference>
<dbReference type="PROSITE" id="PS01081">
    <property type="entry name" value="HTH_TETR_1"/>
    <property type="match status" value="1"/>
</dbReference>
<organism evidence="7 8">
    <name type="scientific">Chondromyces apiculatus DSM 436</name>
    <dbReference type="NCBI Taxonomy" id="1192034"/>
    <lineage>
        <taxon>Bacteria</taxon>
        <taxon>Pseudomonadati</taxon>
        <taxon>Myxococcota</taxon>
        <taxon>Polyangia</taxon>
        <taxon>Polyangiales</taxon>
        <taxon>Polyangiaceae</taxon>
        <taxon>Chondromyces</taxon>
    </lineage>
</organism>